<protein>
    <submittedName>
        <fullName evidence="1">Uncharacterized protein</fullName>
    </submittedName>
</protein>
<name>A0A5Q0BHI8_9GAMM</name>
<sequence length="115" mass="12711">MRAEEAQIELVFEPGARLEATADCSHMAVVAGSGLQRRYQWNGSGLDENMFARKQRWYGNLGMYDPAGRLLINPIAGYDGISRPVVEEGQIHFADEKAANAWIAGYTKDPSYMAA</sequence>
<dbReference type="KEGG" id="mmob:F6R98_02450"/>
<accession>A0A5Q0BHI8</accession>
<proteinExistence type="predicted"/>
<gene>
    <name evidence="1" type="ORF">F6R98_02450</name>
</gene>
<dbReference type="EMBL" id="CP044205">
    <property type="protein sequence ID" value="QFY41624.1"/>
    <property type="molecule type" value="Genomic_DNA"/>
</dbReference>
<keyword evidence="2" id="KW-1185">Reference proteome</keyword>
<dbReference type="AlphaFoldDB" id="A0A5Q0BHI8"/>
<dbReference type="Proteomes" id="UP000325755">
    <property type="component" value="Chromosome"/>
</dbReference>
<evidence type="ECO:0000313" key="1">
    <source>
        <dbReference type="EMBL" id="QFY41624.1"/>
    </source>
</evidence>
<organism evidence="1 2">
    <name type="scientific">Candidatus Methylospira mobilis</name>
    <dbReference type="NCBI Taxonomy" id="1808979"/>
    <lineage>
        <taxon>Bacteria</taxon>
        <taxon>Pseudomonadati</taxon>
        <taxon>Pseudomonadota</taxon>
        <taxon>Gammaproteobacteria</taxon>
        <taxon>Methylococcales</taxon>
        <taxon>Methylococcaceae</taxon>
        <taxon>Candidatus Methylospira</taxon>
    </lineage>
</organism>
<evidence type="ECO:0000313" key="2">
    <source>
        <dbReference type="Proteomes" id="UP000325755"/>
    </source>
</evidence>
<dbReference type="InParanoid" id="A0A5Q0BHI8"/>
<reference evidence="1 2" key="1">
    <citation type="submission" date="2019-09" db="EMBL/GenBank/DDBJ databases">
        <title>Ecophysiology of the spiral-shaped methanotroph Methylospira mobilis as revealed by the complete genome sequence.</title>
        <authorList>
            <person name="Oshkin I.Y."/>
            <person name="Dedysh S.N."/>
            <person name="Miroshnikov K."/>
            <person name="Danilova O.V."/>
            <person name="Hakobyan A."/>
            <person name="Liesack W."/>
        </authorList>
    </citation>
    <scope>NUCLEOTIDE SEQUENCE [LARGE SCALE GENOMIC DNA]</scope>
    <source>
        <strain evidence="1 2">Shm1</strain>
    </source>
</reference>